<dbReference type="InterPro" id="IPR000436">
    <property type="entry name" value="Sushi_SCR_CCP_dom"/>
</dbReference>
<evidence type="ECO:0000256" key="3">
    <source>
        <dbReference type="ARBA" id="ARBA00023319"/>
    </source>
</evidence>
<dbReference type="eggNOG" id="KOG4222">
    <property type="taxonomic scope" value="Eukaryota"/>
</dbReference>
<accession>A7SJL2</accession>
<organism evidence="9 10">
    <name type="scientific">Nematostella vectensis</name>
    <name type="common">Starlet sea anemone</name>
    <dbReference type="NCBI Taxonomy" id="45351"/>
    <lineage>
        <taxon>Eukaryota</taxon>
        <taxon>Metazoa</taxon>
        <taxon>Cnidaria</taxon>
        <taxon>Anthozoa</taxon>
        <taxon>Hexacorallia</taxon>
        <taxon>Actiniaria</taxon>
        <taxon>Edwardsiidae</taxon>
        <taxon>Nematostella</taxon>
    </lineage>
</organism>
<dbReference type="InterPro" id="IPR013098">
    <property type="entry name" value="Ig_I-set"/>
</dbReference>
<gene>
    <name evidence="9" type="ORF">NEMVEDRAFT_v1g213259</name>
</gene>
<evidence type="ECO:0000256" key="6">
    <source>
        <dbReference type="SAM" id="Phobius"/>
    </source>
</evidence>
<dbReference type="InterPro" id="IPR007110">
    <property type="entry name" value="Ig-like_dom"/>
</dbReference>
<feature type="region of interest" description="Disordered" evidence="5">
    <location>
        <begin position="243"/>
        <end position="273"/>
    </location>
</feature>
<dbReference type="Proteomes" id="UP000001593">
    <property type="component" value="Unassembled WGS sequence"/>
</dbReference>
<name>A7SJL2_NEMVE</name>
<reference evidence="9 10" key="1">
    <citation type="journal article" date="2007" name="Science">
        <title>Sea anemone genome reveals ancestral eumetazoan gene repertoire and genomic organization.</title>
        <authorList>
            <person name="Putnam N.H."/>
            <person name="Srivastava M."/>
            <person name="Hellsten U."/>
            <person name="Dirks B."/>
            <person name="Chapman J."/>
            <person name="Salamov A."/>
            <person name="Terry A."/>
            <person name="Shapiro H."/>
            <person name="Lindquist E."/>
            <person name="Kapitonov V.V."/>
            <person name="Jurka J."/>
            <person name="Genikhovich G."/>
            <person name="Grigoriev I.V."/>
            <person name="Lucas S.M."/>
            <person name="Steele R.E."/>
            <person name="Finnerty J.R."/>
            <person name="Technau U."/>
            <person name="Martindale M.Q."/>
            <person name="Rokhsar D.S."/>
        </authorList>
    </citation>
    <scope>NUCLEOTIDE SEQUENCE [LARGE SCALE GENOMIC DNA]</scope>
    <source>
        <strain evidence="10">CH2 X CH6</strain>
    </source>
</reference>
<dbReference type="Pfam" id="PF07679">
    <property type="entry name" value="I-set"/>
    <property type="match status" value="2"/>
</dbReference>
<feature type="disulfide bond" evidence="4">
    <location>
        <begin position="635"/>
        <end position="662"/>
    </location>
</feature>
<dbReference type="HOGENOM" id="CLU_355380_0_0_1"/>
<dbReference type="InterPro" id="IPR057774">
    <property type="entry name" value="D8C_UMOD/GP2/OIT3-like"/>
</dbReference>
<dbReference type="CDD" id="cd00033">
    <property type="entry name" value="CCP"/>
    <property type="match status" value="1"/>
</dbReference>
<sequence length="790" mass="85193">MDKQKPSLKPTNWHLVLSLLNFAMLVASIVFVSYTTHVLNQDIIQLRIQMETAKGREYIDPSRVFSRVPRAAVPRRYNIKRTPGGYPVDGGDPRRIPQGDMGQPRRVSVNFSDVTNILPVPLTTKCKRIIKGPSGIICVTADGKNISIDAGGIKTINGSVDLGVTVDKGSTTLINGRQLPLATRRYINAYVDQKMERIFEGTKITDAASMESFIDKKLTERLKKGVVATGKAEAGRTQVIAIVGSPGPRGPRGLRGYRGARGHTGPRGLPGTSAVMMKDGRWVPVTGGRFVGSVGGNGSGIGVAGAGSAGGGVDVSGVGTVTGSGKGGGAALPQGFVAPNITVKPPPKITLKAGSPFTFTAKASGFPVPDTYWTKEGSREAIFSSTLGFSKAQPEDSGTWVFNAKNAMGSARAATDIIVATKPKFIEKPPSKVTAFQSTSTKLECKVEGYPEPVVTWRRTRDKKLSEERHKVVQGVLYLNDPNKEDEGLYICRASSPMGSVIAAIDVTVERFSAVKFLKVAPATLKIKNVNTPIILNCTAKGTPSPTLTWYKDDVALPTKILKDEDEFTAVYTIQRPSSADQGKYFCAAKTKFLEKPIGYFTQLSLAACKEPEPLFNGMVSGNDYHVGSAVTYSCKPGCMLYGSAVRICTEHGQWSGTHPICYDVGEVAYECHHYNLLHDGDRQVHSSKMLGSCDANLAEGWYRISGDAGTKMPTSCQAPGSCNAKFPGWLYGQHPRKEDGCVMTHVCFGDYANDCCYHKVPALVRNCGKFYVYRLSPTAGCDIRYCTMD</sequence>
<dbReference type="PANTHER" id="PTHR45080:SF8">
    <property type="entry name" value="IG-LIKE DOMAIN-CONTAINING PROTEIN"/>
    <property type="match status" value="1"/>
</dbReference>
<dbReference type="KEGG" id="nve:5507568"/>
<dbReference type="Pfam" id="PF13927">
    <property type="entry name" value="Ig_3"/>
    <property type="match status" value="1"/>
</dbReference>
<dbReference type="InterPro" id="IPR035976">
    <property type="entry name" value="Sushi/SCR/CCP_sf"/>
</dbReference>
<keyword evidence="10" id="KW-1185">Reference proteome</keyword>
<feature type="region of interest" description="Disordered" evidence="5">
    <location>
        <begin position="82"/>
        <end position="104"/>
    </location>
</feature>
<dbReference type="Gene3D" id="2.60.40.10">
    <property type="entry name" value="Immunoglobulins"/>
    <property type="match status" value="3"/>
</dbReference>
<dbReference type="Gene3D" id="2.10.70.10">
    <property type="entry name" value="Complement Module, domain 1"/>
    <property type="match status" value="1"/>
</dbReference>
<evidence type="ECO:0000256" key="5">
    <source>
        <dbReference type="SAM" id="MobiDB-lite"/>
    </source>
</evidence>
<evidence type="ECO:0000313" key="9">
    <source>
        <dbReference type="EMBL" id="EDO36120.1"/>
    </source>
</evidence>
<dbReference type="SMART" id="SM00409">
    <property type="entry name" value="IG"/>
    <property type="match status" value="3"/>
</dbReference>
<keyword evidence="6" id="KW-0812">Transmembrane</keyword>
<dbReference type="SUPFAM" id="SSF48726">
    <property type="entry name" value="Immunoglobulin"/>
    <property type="match status" value="3"/>
</dbReference>
<keyword evidence="4" id="KW-0768">Sushi</keyword>
<dbReference type="SUPFAM" id="SSF57535">
    <property type="entry name" value="Complement control module/SCR domain"/>
    <property type="match status" value="1"/>
</dbReference>
<dbReference type="InterPro" id="IPR013783">
    <property type="entry name" value="Ig-like_fold"/>
</dbReference>
<feature type="domain" description="Ig-like" evidence="7">
    <location>
        <begin position="339"/>
        <end position="420"/>
    </location>
</feature>
<evidence type="ECO:0000259" key="8">
    <source>
        <dbReference type="PROSITE" id="PS50923"/>
    </source>
</evidence>
<dbReference type="EMBL" id="DS469678">
    <property type="protein sequence ID" value="EDO36120.1"/>
    <property type="molecule type" value="Genomic_DNA"/>
</dbReference>
<dbReference type="PANTHER" id="PTHR45080">
    <property type="entry name" value="CONTACTIN 5"/>
    <property type="match status" value="1"/>
</dbReference>
<proteinExistence type="predicted"/>
<keyword evidence="1" id="KW-0732">Signal</keyword>
<feature type="transmembrane region" description="Helical" evidence="6">
    <location>
        <begin position="12"/>
        <end position="34"/>
    </location>
</feature>
<evidence type="ECO:0000256" key="2">
    <source>
        <dbReference type="ARBA" id="ARBA00023157"/>
    </source>
</evidence>
<dbReference type="Pfam" id="PF00084">
    <property type="entry name" value="Sushi"/>
    <property type="match status" value="1"/>
</dbReference>
<protein>
    <submittedName>
        <fullName evidence="9">Uncharacterized protein</fullName>
    </submittedName>
</protein>
<feature type="domain" description="Ig-like" evidence="7">
    <location>
        <begin position="423"/>
        <end position="508"/>
    </location>
</feature>
<dbReference type="InterPro" id="IPR003599">
    <property type="entry name" value="Ig_sub"/>
</dbReference>
<dbReference type="InParanoid" id="A7SJL2"/>
<feature type="domain" description="Ig-like" evidence="7">
    <location>
        <begin position="536"/>
        <end position="599"/>
    </location>
</feature>
<evidence type="ECO:0000259" key="7">
    <source>
        <dbReference type="PROSITE" id="PS50835"/>
    </source>
</evidence>
<dbReference type="AlphaFoldDB" id="A7SJL2"/>
<evidence type="ECO:0000256" key="4">
    <source>
        <dbReference type="PROSITE-ProRule" id="PRU00302"/>
    </source>
</evidence>
<dbReference type="SMART" id="SM00032">
    <property type="entry name" value="CCP"/>
    <property type="match status" value="1"/>
</dbReference>
<dbReference type="Pfam" id="PF23283">
    <property type="entry name" value="D8C_UMOD"/>
    <property type="match status" value="1"/>
</dbReference>
<dbReference type="InterPro" id="IPR050958">
    <property type="entry name" value="Cell_Adh-Cytoskel_Orgn"/>
</dbReference>
<evidence type="ECO:0000256" key="1">
    <source>
        <dbReference type="ARBA" id="ARBA00022729"/>
    </source>
</evidence>
<evidence type="ECO:0000313" key="10">
    <source>
        <dbReference type="Proteomes" id="UP000001593"/>
    </source>
</evidence>
<dbReference type="PROSITE" id="PS50835">
    <property type="entry name" value="IG_LIKE"/>
    <property type="match status" value="3"/>
</dbReference>
<dbReference type="InterPro" id="IPR036179">
    <property type="entry name" value="Ig-like_dom_sf"/>
</dbReference>
<keyword evidence="3" id="KW-0393">Immunoglobulin domain</keyword>
<keyword evidence="6" id="KW-0472">Membrane</keyword>
<comment type="caution">
    <text evidence="4">Lacks conserved residue(s) required for the propagation of feature annotation.</text>
</comment>
<dbReference type="FunFam" id="2.60.40.10:FF:000032">
    <property type="entry name" value="palladin isoform X1"/>
    <property type="match status" value="1"/>
</dbReference>
<dbReference type="InterPro" id="IPR003598">
    <property type="entry name" value="Ig_sub2"/>
</dbReference>
<keyword evidence="6" id="KW-1133">Transmembrane helix</keyword>
<dbReference type="PROSITE" id="PS50923">
    <property type="entry name" value="SUSHI"/>
    <property type="match status" value="1"/>
</dbReference>
<dbReference type="SMART" id="SM00408">
    <property type="entry name" value="IGc2"/>
    <property type="match status" value="3"/>
</dbReference>
<keyword evidence="2 4" id="KW-1015">Disulfide bond</keyword>
<feature type="domain" description="Sushi" evidence="8">
    <location>
        <begin position="607"/>
        <end position="664"/>
    </location>
</feature>
<dbReference type="OMA" id="VRICTEH"/>
<dbReference type="CDD" id="cd00096">
    <property type="entry name" value="Ig"/>
    <property type="match status" value="1"/>
</dbReference>